<proteinExistence type="predicted"/>
<evidence type="ECO:0000256" key="5">
    <source>
        <dbReference type="ARBA" id="ARBA00022692"/>
    </source>
</evidence>
<reference evidence="11" key="1">
    <citation type="submission" date="2017-09" db="EMBL/GenBank/DDBJ databases">
        <title>Depth-based differentiation of microbial function through sediment-hosted aquifers and enrichment of novel symbionts in the deep terrestrial subsurface.</title>
        <authorList>
            <person name="Probst A.J."/>
            <person name="Ladd B."/>
            <person name="Jarett J.K."/>
            <person name="Geller-Mcgrath D.E."/>
            <person name="Sieber C.M.K."/>
            <person name="Emerson J.B."/>
            <person name="Anantharaman K."/>
            <person name="Thomas B.C."/>
            <person name="Malmstrom R."/>
            <person name="Stieglmeier M."/>
            <person name="Klingl A."/>
            <person name="Woyke T."/>
            <person name="Ryan C.M."/>
            <person name="Banfield J.F."/>
        </authorList>
    </citation>
    <scope>NUCLEOTIDE SEQUENCE [LARGE SCALE GENOMIC DNA]</scope>
</reference>
<evidence type="ECO:0000256" key="6">
    <source>
        <dbReference type="ARBA" id="ARBA00022989"/>
    </source>
</evidence>
<evidence type="ECO:0000313" key="10">
    <source>
        <dbReference type="EMBL" id="PIV41975.1"/>
    </source>
</evidence>
<dbReference type="GO" id="GO:0015627">
    <property type="term" value="C:type II protein secretion system complex"/>
    <property type="evidence" value="ECO:0007669"/>
    <property type="project" value="InterPro"/>
</dbReference>
<evidence type="ECO:0000256" key="7">
    <source>
        <dbReference type="ARBA" id="ARBA00023136"/>
    </source>
</evidence>
<evidence type="ECO:0000256" key="4">
    <source>
        <dbReference type="ARBA" id="ARBA00022519"/>
    </source>
</evidence>
<dbReference type="AlphaFoldDB" id="A0A2M7D7A1"/>
<comment type="caution">
    <text evidence="10">The sequence shown here is derived from an EMBL/GenBank/DDBJ whole genome shotgun (WGS) entry which is preliminary data.</text>
</comment>
<keyword evidence="7 8" id="KW-0472">Membrane</keyword>
<evidence type="ECO:0000313" key="11">
    <source>
        <dbReference type="Proteomes" id="UP000230304"/>
    </source>
</evidence>
<keyword evidence="3" id="KW-0488">Methylation</keyword>
<evidence type="ECO:0000256" key="1">
    <source>
        <dbReference type="ARBA" id="ARBA00004377"/>
    </source>
</evidence>
<accession>A0A2M7D7A1</accession>
<organism evidence="10 11">
    <name type="scientific">Candidatus Nealsonbacteria bacterium CG02_land_8_20_14_3_00_40_11</name>
    <dbReference type="NCBI Taxonomy" id="1974700"/>
    <lineage>
        <taxon>Bacteria</taxon>
        <taxon>Candidatus Nealsoniibacteriota</taxon>
    </lineage>
</organism>
<dbReference type="InterPro" id="IPR022346">
    <property type="entry name" value="T2SS_GspH"/>
</dbReference>
<feature type="domain" description="General secretion pathway GspH" evidence="9">
    <location>
        <begin position="55"/>
        <end position="154"/>
    </location>
</feature>
<evidence type="ECO:0000256" key="2">
    <source>
        <dbReference type="ARBA" id="ARBA00022475"/>
    </source>
</evidence>
<evidence type="ECO:0000259" key="9">
    <source>
        <dbReference type="Pfam" id="PF12019"/>
    </source>
</evidence>
<dbReference type="GO" id="GO:0005886">
    <property type="term" value="C:plasma membrane"/>
    <property type="evidence" value="ECO:0007669"/>
    <property type="project" value="UniProtKB-SubCell"/>
</dbReference>
<evidence type="ECO:0000256" key="3">
    <source>
        <dbReference type="ARBA" id="ARBA00022481"/>
    </source>
</evidence>
<name>A0A2M7D7A1_9BACT</name>
<dbReference type="EMBL" id="PEUA01000062">
    <property type="protein sequence ID" value="PIV41975.1"/>
    <property type="molecule type" value="Genomic_DNA"/>
</dbReference>
<dbReference type="GO" id="GO:0015628">
    <property type="term" value="P:protein secretion by the type II secretion system"/>
    <property type="evidence" value="ECO:0007669"/>
    <property type="project" value="InterPro"/>
</dbReference>
<dbReference type="Proteomes" id="UP000230304">
    <property type="component" value="Unassembled WGS sequence"/>
</dbReference>
<keyword evidence="2" id="KW-1003">Cell membrane</keyword>
<keyword evidence="4" id="KW-0997">Cell inner membrane</keyword>
<dbReference type="InterPro" id="IPR045584">
    <property type="entry name" value="Pilin-like"/>
</dbReference>
<keyword evidence="6 8" id="KW-1133">Transmembrane helix</keyword>
<gene>
    <name evidence="10" type="ORF">COS26_02915</name>
</gene>
<protein>
    <recommendedName>
        <fullName evidence="9">General secretion pathway GspH domain-containing protein</fullName>
    </recommendedName>
</protein>
<dbReference type="Pfam" id="PF12019">
    <property type="entry name" value="GspH"/>
    <property type="match status" value="1"/>
</dbReference>
<comment type="subcellular location">
    <subcellularLocation>
        <location evidence="1">Cell inner membrane</location>
        <topology evidence="1">Single-pass membrane protein</topology>
    </subcellularLocation>
</comment>
<sequence length="160" mass="17609">MSTFYLNKTDDRGRGGGGGMTMVEMVVVFGVIGILALATIPAFRVFQPNLELSSAARDLATDLRYAQQLAVTEQVEHGIYFSTTTNEYQIIRFGAIEEILETKELPDKVSFQEVLGFTGYRVKFNPYGAAQESGNIALINTKNSTTTVEVRPSGFVKIIK</sequence>
<keyword evidence="5 8" id="KW-0812">Transmembrane</keyword>
<dbReference type="SUPFAM" id="SSF54523">
    <property type="entry name" value="Pili subunits"/>
    <property type="match status" value="1"/>
</dbReference>
<evidence type="ECO:0000256" key="8">
    <source>
        <dbReference type="SAM" id="Phobius"/>
    </source>
</evidence>
<dbReference type="Gene3D" id="3.30.700.10">
    <property type="entry name" value="Glycoprotein, Type 4 Pilin"/>
    <property type="match status" value="1"/>
</dbReference>
<feature type="transmembrane region" description="Helical" evidence="8">
    <location>
        <begin position="20"/>
        <end position="43"/>
    </location>
</feature>